<feature type="region of interest" description="Disordered" evidence="1">
    <location>
        <begin position="277"/>
        <end position="324"/>
    </location>
</feature>
<dbReference type="EMBL" id="JAWRVI010000016">
    <property type="protein sequence ID" value="KAK4090341.1"/>
    <property type="molecule type" value="Genomic_DNA"/>
</dbReference>
<proteinExistence type="predicted"/>
<evidence type="ECO:0000313" key="3">
    <source>
        <dbReference type="Proteomes" id="UP001287286"/>
    </source>
</evidence>
<feature type="compositionally biased region" description="Low complexity" evidence="1">
    <location>
        <begin position="170"/>
        <end position="190"/>
    </location>
</feature>
<gene>
    <name evidence="2" type="ORF">Purlil1_5512</name>
</gene>
<feature type="region of interest" description="Disordered" evidence="1">
    <location>
        <begin position="1"/>
        <end position="76"/>
    </location>
</feature>
<comment type="caution">
    <text evidence="2">The sequence shown here is derived from an EMBL/GenBank/DDBJ whole genome shotgun (WGS) entry which is preliminary data.</text>
</comment>
<feature type="compositionally biased region" description="Basic and acidic residues" evidence="1">
    <location>
        <begin position="278"/>
        <end position="289"/>
    </location>
</feature>
<accession>A0ABR0C1V7</accession>
<name>A0ABR0C1V7_PURLI</name>
<reference evidence="2 3" key="1">
    <citation type="journal article" date="2024" name="Microbiol. Resour. Announc.">
        <title>Genome annotations for the ascomycete fungi Trichoderma harzianum, Trichoderma aggressivum, and Purpureocillium lilacinum.</title>
        <authorList>
            <person name="Beijen E.P.W."/>
            <person name="Ohm R.A."/>
        </authorList>
    </citation>
    <scope>NUCLEOTIDE SEQUENCE [LARGE SCALE GENOMIC DNA]</scope>
    <source>
        <strain evidence="2 3">CBS 150709</strain>
    </source>
</reference>
<evidence type="ECO:0000313" key="2">
    <source>
        <dbReference type="EMBL" id="KAK4090341.1"/>
    </source>
</evidence>
<dbReference type="Proteomes" id="UP001287286">
    <property type="component" value="Unassembled WGS sequence"/>
</dbReference>
<organism evidence="2 3">
    <name type="scientific">Purpureocillium lilacinum</name>
    <name type="common">Paecilomyces lilacinus</name>
    <dbReference type="NCBI Taxonomy" id="33203"/>
    <lineage>
        <taxon>Eukaryota</taxon>
        <taxon>Fungi</taxon>
        <taxon>Dikarya</taxon>
        <taxon>Ascomycota</taxon>
        <taxon>Pezizomycotina</taxon>
        <taxon>Sordariomycetes</taxon>
        <taxon>Hypocreomycetidae</taxon>
        <taxon>Hypocreales</taxon>
        <taxon>Ophiocordycipitaceae</taxon>
        <taxon>Purpureocillium</taxon>
    </lineage>
</organism>
<evidence type="ECO:0000256" key="1">
    <source>
        <dbReference type="SAM" id="MobiDB-lite"/>
    </source>
</evidence>
<keyword evidence="3" id="KW-1185">Reference proteome</keyword>
<feature type="region of interest" description="Disordered" evidence="1">
    <location>
        <begin position="151"/>
        <end position="190"/>
    </location>
</feature>
<protein>
    <submittedName>
        <fullName evidence="2">Uncharacterized protein</fullName>
    </submittedName>
</protein>
<feature type="compositionally biased region" description="Basic and acidic residues" evidence="1">
    <location>
        <begin position="1"/>
        <end position="14"/>
    </location>
</feature>
<sequence length="361" mass="39370">MDDGCRRRDDKEARAGPAPTEMTPTRQRLRDGGARWGSQTGHTRRTKGGAPGQEPEMGRGGTSLGSAGPSWRAAPSSCISTPGRLIVQGMKAQHQHLMRAQAVNEYEGEPRRGEPMLTRVVLIAGSVSVGARRLERLAGLCLSAGSFSLLPAGDERKPAPRSMSPRRRAAAAGSTARKQASKASKQGKQAIWPPWPMAAQQWSDRETLRNENPVRASEDTRGLVRTLLHARAIPCTTTTPYYYEHTRTEYMHACSYILGRRCMISYFVQRTYGPYAPGREETTPGDKAGKQPGSNSAHPRLRTLRERGETSPIAGQQAMPARPPMGRHAALGCETCNFPAYSCPVAPKLRQRSSHPPNAVV</sequence>